<dbReference type="AlphaFoldDB" id="A0AAD4R5Y2"/>
<evidence type="ECO:0000313" key="2">
    <source>
        <dbReference type="EMBL" id="KAI1725671.1"/>
    </source>
</evidence>
<organism evidence="2 3">
    <name type="scientific">Ditylenchus destructor</name>
    <dbReference type="NCBI Taxonomy" id="166010"/>
    <lineage>
        <taxon>Eukaryota</taxon>
        <taxon>Metazoa</taxon>
        <taxon>Ecdysozoa</taxon>
        <taxon>Nematoda</taxon>
        <taxon>Chromadorea</taxon>
        <taxon>Rhabditida</taxon>
        <taxon>Tylenchina</taxon>
        <taxon>Tylenchomorpha</taxon>
        <taxon>Sphaerularioidea</taxon>
        <taxon>Anguinidae</taxon>
        <taxon>Anguininae</taxon>
        <taxon>Ditylenchus</taxon>
    </lineage>
</organism>
<feature type="domain" description="P-granule-associated protein DEPS-1 second OB-fold" evidence="1">
    <location>
        <begin position="103"/>
        <end position="188"/>
    </location>
</feature>
<dbReference type="EMBL" id="JAKKPZ010000002">
    <property type="protein sequence ID" value="KAI1725671.1"/>
    <property type="molecule type" value="Genomic_DNA"/>
</dbReference>
<accession>A0AAD4R5Y2</accession>
<gene>
    <name evidence="2" type="ORF">DdX_02345</name>
</gene>
<comment type="caution">
    <text evidence="2">The sequence shown here is derived from an EMBL/GenBank/DDBJ whole genome shotgun (WGS) entry which is preliminary data.</text>
</comment>
<protein>
    <recommendedName>
        <fullName evidence="1">p-granule-associated protein DEPS-1 second OB-fold domain-containing protein</fullName>
    </recommendedName>
</protein>
<dbReference type="Proteomes" id="UP001201812">
    <property type="component" value="Unassembled WGS sequence"/>
</dbReference>
<reference evidence="2" key="1">
    <citation type="submission" date="2022-01" db="EMBL/GenBank/DDBJ databases">
        <title>Genome Sequence Resource for Two Populations of Ditylenchus destructor, the Migratory Endoparasitic Phytonematode.</title>
        <authorList>
            <person name="Zhang H."/>
            <person name="Lin R."/>
            <person name="Xie B."/>
        </authorList>
    </citation>
    <scope>NUCLEOTIDE SEQUENCE</scope>
    <source>
        <strain evidence="2">BazhouSP</strain>
    </source>
</reference>
<evidence type="ECO:0000259" key="1">
    <source>
        <dbReference type="Pfam" id="PF24342"/>
    </source>
</evidence>
<sequence length="321" mass="35765">MLTFGNTPPDNARGNIGVIVASIYGPGEVANVVYYSNTKPLALVPRSYFVPKPEGIKGLTNSQIRKRTEIFKVEDNVEFEVDKKGIVQWIRKSPAFLDIYLCENKFLQKALGVVSPSTEGQSVLWVKGLGLVAASSEMLKQVEPNVTWTITIEIKISFGEHENSPSLFLDSFKPTYELELHSFESVEDNIGFVRQAPWMNDSNDEIQQGSLDQTLESEQTTVTNEDISGQNLVVDEQPETRENEPYDVKPSNVEHPSEHVVLNESGVSEILSNLEFLPNNSASVVEQLMSPELQEILENMGPGLCDRVAKMLSEEKHSPKP</sequence>
<proteinExistence type="predicted"/>
<keyword evidence="3" id="KW-1185">Reference proteome</keyword>
<name>A0AAD4R5Y2_9BILA</name>
<dbReference type="InterPro" id="IPR057143">
    <property type="entry name" value="OB_DEPS-1_2nd"/>
</dbReference>
<dbReference type="Pfam" id="PF24342">
    <property type="entry name" value="OB_DEPS-1_2nd"/>
    <property type="match status" value="1"/>
</dbReference>
<evidence type="ECO:0000313" key="3">
    <source>
        <dbReference type="Proteomes" id="UP001201812"/>
    </source>
</evidence>